<dbReference type="Gene3D" id="3.40.50.300">
    <property type="entry name" value="P-loop containing nucleotide triphosphate hydrolases"/>
    <property type="match status" value="1"/>
</dbReference>
<dbReference type="PANTHER" id="PTHR47447:SF28">
    <property type="entry name" value="PENTACOTRIPEPTIDE-REPEAT REGION OF PRORP DOMAIN-CONTAINING PROTEIN"/>
    <property type="match status" value="1"/>
</dbReference>
<dbReference type="InterPro" id="IPR002885">
    <property type="entry name" value="PPR_rpt"/>
</dbReference>
<keyword evidence="1" id="KW-0677">Repeat</keyword>
<evidence type="ECO:0000256" key="3">
    <source>
        <dbReference type="SAM" id="MobiDB-lite"/>
    </source>
</evidence>
<accession>A0ABN9T7L0</accession>
<dbReference type="EMBL" id="CAUYUJ010014427">
    <property type="protein sequence ID" value="CAK0841088.1"/>
    <property type="molecule type" value="Genomic_DNA"/>
</dbReference>
<evidence type="ECO:0000313" key="4">
    <source>
        <dbReference type="EMBL" id="CAK0841088.1"/>
    </source>
</evidence>
<organism evidence="4 5">
    <name type="scientific">Prorocentrum cordatum</name>
    <dbReference type="NCBI Taxonomy" id="2364126"/>
    <lineage>
        <taxon>Eukaryota</taxon>
        <taxon>Sar</taxon>
        <taxon>Alveolata</taxon>
        <taxon>Dinophyceae</taxon>
        <taxon>Prorocentrales</taxon>
        <taxon>Prorocentraceae</taxon>
        <taxon>Prorocentrum</taxon>
    </lineage>
</organism>
<dbReference type="InterPro" id="IPR027417">
    <property type="entry name" value="P-loop_NTPase"/>
</dbReference>
<dbReference type="InterPro" id="IPR007743">
    <property type="entry name" value="Immunity-related_GTPase-like"/>
</dbReference>
<sequence length="835" mass="91561">MPRTSSLALTVAIYKRTTTPADSVRFSRICKDGPTSETESYFFVLLSRSRDQGCKWYNKSHVISFIIELDFPGIQEPEALAAARLRLEAKLKTRLPLGSASVIQGCHIKFTKPGVPPRKSCPRHVLEKIEDTVRSWLDLDLQQSFVCMRGWGSLLMAMSSSAVKNLQDKLAAGAALRLQLPTEAGALEEATVSHVLPGPQWFLHVSLPTTQERRLLALVFAELLAAGLRLAPAATRDGPGVQRPVLDPEEGVPVHGQPLEFGGDLHFLPRALEDRSRGCFRGFASVLHDEGLEGDIVVSPEQGPLQPPPPQTSQLPVPPPSQGDVPDLLERSRSREQRPAPAAGGPARRVQTLRIADHLGGAAAAAAAARPEPQRAPGPLGPALLEVRLPQAEVAALRGEHQRAHAERLERWGELNRSHPIPEYLRPFVTPVLKSAEEDVQQVDRFVNVGVLGSAGTGRTSLIERLLEAGASPDLESFQRVKGGTCASGAPKRYQIHHSATTHSIWDLPNASPTQRYLRDMGLLHFDIILVTTNGHMTDDDENLFQVIKLAQIRTWLIRTMIDVDVETGQNVYDPSMPETLMIVRETLVKQLNEPDPMKIHLVTTQKQHWESGWFTRGFGDVRGLYKQLSVHMADCGCISWDPWVAIFGLEAQRHQYEDHRGRRLSVATYKDAIRALAKGGHVERALWMFVYMDSQGITPDAGTYGALISALAMDRTAGVVLKRFARMRDGEKCQLLEKTLNDFESMVERGSAPEPGTVALVVSMCRQEERPADALRVLEAAIRGGLLLDTGLRATVAGILGEDRPSAEHSLAEACDDSNISHSSAGHRAAMAGP</sequence>
<dbReference type="Proteomes" id="UP001189429">
    <property type="component" value="Unassembled WGS sequence"/>
</dbReference>
<evidence type="ECO:0000256" key="2">
    <source>
        <dbReference type="PROSITE-ProRule" id="PRU00708"/>
    </source>
</evidence>
<evidence type="ECO:0000256" key="1">
    <source>
        <dbReference type="ARBA" id="ARBA00022737"/>
    </source>
</evidence>
<dbReference type="PANTHER" id="PTHR47447">
    <property type="entry name" value="OS03G0856100 PROTEIN"/>
    <property type="match status" value="1"/>
</dbReference>
<dbReference type="SUPFAM" id="SSF52540">
    <property type="entry name" value="P-loop containing nucleoside triphosphate hydrolases"/>
    <property type="match status" value="1"/>
</dbReference>
<protein>
    <submittedName>
        <fullName evidence="4">Uncharacterized protein</fullName>
    </submittedName>
</protein>
<reference evidence="4" key="1">
    <citation type="submission" date="2023-10" db="EMBL/GenBank/DDBJ databases">
        <authorList>
            <person name="Chen Y."/>
            <person name="Shah S."/>
            <person name="Dougan E. K."/>
            <person name="Thang M."/>
            <person name="Chan C."/>
        </authorList>
    </citation>
    <scope>NUCLEOTIDE SEQUENCE [LARGE SCALE GENOMIC DNA]</scope>
</reference>
<proteinExistence type="predicted"/>
<feature type="repeat" description="PPR" evidence="2">
    <location>
        <begin position="666"/>
        <end position="700"/>
    </location>
</feature>
<dbReference type="PROSITE" id="PS51375">
    <property type="entry name" value="PPR"/>
    <property type="match status" value="1"/>
</dbReference>
<keyword evidence="5" id="KW-1185">Reference proteome</keyword>
<evidence type="ECO:0000313" key="5">
    <source>
        <dbReference type="Proteomes" id="UP001189429"/>
    </source>
</evidence>
<dbReference type="Pfam" id="PF05049">
    <property type="entry name" value="IIGP"/>
    <property type="match status" value="1"/>
</dbReference>
<dbReference type="Gene3D" id="1.25.40.10">
    <property type="entry name" value="Tetratricopeptide repeat domain"/>
    <property type="match status" value="1"/>
</dbReference>
<comment type="caution">
    <text evidence="4">The sequence shown here is derived from an EMBL/GenBank/DDBJ whole genome shotgun (WGS) entry which is preliminary data.</text>
</comment>
<dbReference type="InterPro" id="IPR011990">
    <property type="entry name" value="TPR-like_helical_dom_sf"/>
</dbReference>
<name>A0ABN9T7L0_9DINO</name>
<feature type="compositionally biased region" description="Pro residues" evidence="3">
    <location>
        <begin position="305"/>
        <end position="321"/>
    </location>
</feature>
<gene>
    <name evidence="4" type="ORF">PCOR1329_LOCUS36379</name>
</gene>
<feature type="region of interest" description="Disordered" evidence="3">
    <location>
        <begin position="297"/>
        <end position="327"/>
    </location>
</feature>